<keyword evidence="8" id="KW-0378">Hydrolase</keyword>
<evidence type="ECO:0000256" key="10">
    <source>
        <dbReference type="ARBA" id="ARBA00022842"/>
    </source>
</evidence>
<evidence type="ECO:0000256" key="5">
    <source>
        <dbReference type="ARBA" id="ARBA00022692"/>
    </source>
</evidence>
<dbReference type="GO" id="GO:0046872">
    <property type="term" value="F:metal ion binding"/>
    <property type="evidence" value="ECO:0007669"/>
    <property type="project" value="UniProtKB-KW"/>
</dbReference>
<proteinExistence type="inferred from homology"/>
<protein>
    <submittedName>
        <fullName evidence="19">Translocase of chloroplast 159, chloroplastic</fullName>
    </submittedName>
</protein>
<dbReference type="Pfam" id="PF04548">
    <property type="entry name" value="AIG1"/>
    <property type="match status" value="1"/>
</dbReference>
<comment type="similarity">
    <text evidence="16">Belongs to the TRAFAC class TrmE-Era-EngA-EngB-Septin-like GTPase superfamily. AIG1/Toc34/Toc159-like paraseptin GTPase family. TOC159 subfamily.</text>
</comment>
<evidence type="ECO:0000313" key="20">
    <source>
        <dbReference type="Proteomes" id="UP000288805"/>
    </source>
</evidence>
<evidence type="ECO:0000256" key="12">
    <source>
        <dbReference type="ARBA" id="ARBA00022989"/>
    </source>
</evidence>
<feature type="compositionally biased region" description="Polar residues" evidence="17">
    <location>
        <begin position="114"/>
        <end position="135"/>
    </location>
</feature>
<dbReference type="GO" id="GO:0009707">
    <property type="term" value="C:chloroplast outer membrane"/>
    <property type="evidence" value="ECO:0007669"/>
    <property type="project" value="UniProtKB-SubCell"/>
</dbReference>
<dbReference type="Pfam" id="PF11886">
    <property type="entry name" value="TOC159_MAD"/>
    <property type="match status" value="1"/>
</dbReference>
<dbReference type="Proteomes" id="UP000288805">
    <property type="component" value="Unassembled WGS sequence"/>
</dbReference>
<name>A0A438KLQ6_VITVI</name>
<dbReference type="GO" id="GO:0015031">
    <property type="term" value="P:protein transport"/>
    <property type="evidence" value="ECO:0007669"/>
    <property type="project" value="UniProtKB-KW"/>
</dbReference>
<dbReference type="SUPFAM" id="SSF52540">
    <property type="entry name" value="P-loop containing nucleoside triphosphate hydrolases"/>
    <property type="match status" value="1"/>
</dbReference>
<keyword evidence="13" id="KW-0342">GTP-binding</keyword>
<evidence type="ECO:0000256" key="1">
    <source>
        <dbReference type="ARBA" id="ARBA00001946"/>
    </source>
</evidence>
<sequence>MGNSTGKNEIESVNRTKISILNPTHETKYLGNGDLPGATEDVMLEDQIYGKSSNSVSRIPSSYLDPDFEVNDVANNVSEDVEGEGTISDGDAGGLVFRSSDTAKQIVNEEKQSLAPTSGSGAQIPQHHLQTTEGQTLKDSEEKLEEDGDDEDHKIFDSEVLTSLLKAATSAGLDGDSGNGVFTSVDDSRVFSLKRHAGLGSSLRPVPQSNGLNISASSDLMAGAESKDSISEEEKKKLEKIQLLRVRFLRLVQRLGHSPEDSIVSQVLYQLAIDAGKHSNEAFSLESAKGMAMKLEAEGKGDIEFSLNILVLGKTGVGKSATINSIFCEEKAMTNAFEPTTSAVNEIIGTIDGVKIRVLDTPGLRSSLMEQAFNRKILSSIKKFMKKFPPDVVLYVDRLDTEDKDLNDLPLLKSITSSLGSSIWRNAIVTLTHGASSPPDKPSGSPLSYDLFVSQRSHSVQQSIRQTVGDLRLMNPNLINPVSLVENHPLCRKNGNGQKVLPNGQEWLNQLLLLCCSMKTLSDASSLLKPQDPFGQRKLFGFPLRSPPLPYLLSSLLQSFTHPKLSTDQAQQGAKKSLFEEYDYRVKLLRKKEWRQELKRLREMKKKCKDGGNDNVHVGEDGDQESGSPATVPVPLPDMVLPPSFDADNPAYRYRSLDAMSRHLARPVLITRCWDHDCGYDGVSLEENLAIAGMFPTEISVQVTKGKNEFNIHFDSSVSAKHGENGSTMAGVSITFSGKNVAAGLKIEDQIAVGRRLVFVGSTGAIRSQNDAAYGANFEIRLKENDFPIGQDQATLGLSLMKWRNDFALMGNLQCHFSVGQSSKMAFHVGLNNKLSGQITVRTSSLEQLQIALMGFLPIAITIFRSLCPGSDVVIHLSSLLQDFPFGICLIRFKTDPDQVGISFVALRIRSWYDLLICSSSGLELSFHGFWSLQQQFPMDGLLWKIKEDEVFLLLLQSLLKVRRSTSQRIYKDDVHLNGAFFPERMTLQLRDKNRNEMALRDSESGVKETRTRAMPCTKRKKAETRVAFQAEKDEAFAHGSVHIAWQKKRRKLNGIIQGKMKMHF</sequence>
<dbReference type="FunFam" id="3.40.50.300:FF:000413">
    <property type="entry name" value="Translocase of chloroplast 120, chloroplastic"/>
    <property type="match status" value="1"/>
</dbReference>
<keyword evidence="9" id="KW-1002">Plastid outer membrane</keyword>
<dbReference type="CDD" id="cd01853">
    <property type="entry name" value="Toc34_like"/>
    <property type="match status" value="1"/>
</dbReference>
<evidence type="ECO:0000256" key="2">
    <source>
        <dbReference type="ARBA" id="ARBA00022448"/>
    </source>
</evidence>
<feature type="compositionally biased region" description="Basic and acidic residues" evidence="17">
    <location>
        <begin position="1000"/>
        <end position="1012"/>
    </location>
</feature>
<dbReference type="InterPro" id="IPR045058">
    <property type="entry name" value="GIMA/IAN/Toc"/>
</dbReference>
<evidence type="ECO:0000256" key="17">
    <source>
        <dbReference type="SAM" id="MobiDB-lite"/>
    </source>
</evidence>
<comment type="cofactor">
    <cofactor evidence="1">
        <name>Mg(2+)</name>
        <dbReference type="ChEBI" id="CHEBI:18420"/>
    </cofactor>
</comment>
<feature type="compositionally biased region" description="Basic and acidic residues" evidence="17">
    <location>
        <begin position="609"/>
        <end position="620"/>
    </location>
</feature>
<evidence type="ECO:0000256" key="13">
    <source>
        <dbReference type="ARBA" id="ARBA00023134"/>
    </source>
</evidence>
<comment type="caution">
    <text evidence="19">The sequence shown here is derived from an EMBL/GenBank/DDBJ whole genome shotgun (WGS) entry which is preliminary data.</text>
</comment>
<dbReference type="Gene3D" id="3.40.50.300">
    <property type="entry name" value="P-loop containing nucleotide triphosphate hydrolases"/>
    <property type="match status" value="1"/>
</dbReference>
<dbReference type="PANTHER" id="PTHR10903">
    <property type="entry name" value="GTPASE, IMAP FAMILY MEMBER-RELATED"/>
    <property type="match status" value="1"/>
</dbReference>
<reference evidence="19 20" key="1">
    <citation type="journal article" date="2018" name="PLoS Genet.">
        <title>Population sequencing reveals clonal diversity and ancestral inbreeding in the grapevine cultivar Chardonnay.</title>
        <authorList>
            <person name="Roach M.J."/>
            <person name="Johnson D.L."/>
            <person name="Bohlmann J."/>
            <person name="van Vuuren H.J."/>
            <person name="Jones S.J."/>
            <person name="Pretorius I.S."/>
            <person name="Schmidt S.A."/>
            <person name="Borneman A.R."/>
        </authorList>
    </citation>
    <scope>NUCLEOTIDE SEQUENCE [LARGE SCALE GENOMIC DNA]</scope>
    <source>
        <strain evidence="20">cv. Chardonnay</strain>
        <tissue evidence="19">Leaf</tissue>
    </source>
</reference>
<keyword evidence="6" id="KW-0479">Metal-binding</keyword>
<feature type="region of interest" description="Disordered" evidence="17">
    <location>
        <begin position="609"/>
        <end position="634"/>
    </location>
</feature>
<evidence type="ECO:0000256" key="14">
    <source>
        <dbReference type="ARBA" id="ARBA00023136"/>
    </source>
</evidence>
<keyword evidence="7" id="KW-0547">Nucleotide-binding</keyword>
<evidence type="ECO:0000256" key="11">
    <source>
        <dbReference type="ARBA" id="ARBA00022927"/>
    </source>
</evidence>
<feature type="domain" description="AIG1-type G" evidence="18">
    <location>
        <begin position="304"/>
        <end position="538"/>
    </location>
</feature>
<accession>A0A438KLQ6</accession>
<evidence type="ECO:0000256" key="9">
    <source>
        <dbReference type="ARBA" id="ARBA00022805"/>
    </source>
</evidence>
<evidence type="ECO:0000256" key="7">
    <source>
        <dbReference type="ARBA" id="ARBA00022741"/>
    </source>
</evidence>
<dbReference type="PROSITE" id="PS51720">
    <property type="entry name" value="G_AIG1"/>
    <property type="match status" value="1"/>
</dbReference>
<evidence type="ECO:0000256" key="16">
    <source>
        <dbReference type="ARBA" id="ARBA00023775"/>
    </source>
</evidence>
<keyword evidence="4" id="KW-0934">Plastid</keyword>
<dbReference type="InterPro" id="IPR006703">
    <property type="entry name" value="G_AIG1"/>
</dbReference>
<dbReference type="EMBL" id="QGNW01000004">
    <property type="protein sequence ID" value="RVX22141.1"/>
    <property type="molecule type" value="Genomic_DNA"/>
</dbReference>
<keyword evidence="10" id="KW-0460">Magnesium</keyword>
<feature type="region of interest" description="Disordered" evidence="17">
    <location>
        <begin position="1000"/>
        <end position="1019"/>
    </location>
</feature>
<gene>
    <name evidence="19" type="primary">TOC159_0</name>
    <name evidence="19" type="ORF">CK203_001573</name>
</gene>
<organism evidence="19 20">
    <name type="scientific">Vitis vinifera</name>
    <name type="common">Grape</name>
    <dbReference type="NCBI Taxonomy" id="29760"/>
    <lineage>
        <taxon>Eukaryota</taxon>
        <taxon>Viridiplantae</taxon>
        <taxon>Streptophyta</taxon>
        <taxon>Embryophyta</taxon>
        <taxon>Tracheophyta</taxon>
        <taxon>Spermatophyta</taxon>
        <taxon>Magnoliopsida</taxon>
        <taxon>eudicotyledons</taxon>
        <taxon>Gunneridae</taxon>
        <taxon>Pentapetalae</taxon>
        <taxon>rosids</taxon>
        <taxon>Vitales</taxon>
        <taxon>Vitaceae</taxon>
        <taxon>Viteae</taxon>
        <taxon>Vitis</taxon>
    </lineage>
</organism>
<evidence type="ECO:0000256" key="4">
    <source>
        <dbReference type="ARBA" id="ARBA00022640"/>
    </source>
</evidence>
<keyword evidence="12" id="KW-1133">Transmembrane helix</keyword>
<evidence type="ECO:0000259" key="18">
    <source>
        <dbReference type="PROSITE" id="PS51720"/>
    </source>
</evidence>
<dbReference type="PANTHER" id="PTHR10903:SF120">
    <property type="entry name" value="TRANSLOCASE OF CHLOROPLAST 159, CHLOROPLASTIC"/>
    <property type="match status" value="1"/>
</dbReference>
<dbReference type="AlphaFoldDB" id="A0A438KLQ6"/>
<feature type="region of interest" description="Disordered" evidence="17">
    <location>
        <begin position="111"/>
        <end position="150"/>
    </location>
</feature>
<comment type="subcellular location">
    <subcellularLocation>
        <location evidence="15">Plastid</location>
        <location evidence="15">Chloroplast outer membrane</location>
        <topology evidence="15">Single-pass membrane protein</topology>
    </subcellularLocation>
</comment>
<dbReference type="InterPro" id="IPR024283">
    <property type="entry name" value="TOC159_MAD"/>
</dbReference>
<keyword evidence="14" id="KW-0472">Membrane</keyword>
<evidence type="ECO:0000256" key="15">
    <source>
        <dbReference type="ARBA" id="ARBA00023766"/>
    </source>
</evidence>
<evidence type="ECO:0000256" key="6">
    <source>
        <dbReference type="ARBA" id="ARBA00022723"/>
    </source>
</evidence>
<dbReference type="InterPro" id="IPR027417">
    <property type="entry name" value="P-loop_NTPase"/>
</dbReference>
<keyword evidence="11" id="KW-0653">Protein transport</keyword>
<evidence type="ECO:0000256" key="8">
    <source>
        <dbReference type="ARBA" id="ARBA00022801"/>
    </source>
</evidence>
<keyword evidence="3" id="KW-0150">Chloroplast</keyword>
<keyword evidence="5" id="KW-0812">Transmembrane</keyword>
<dbReference type="GO" id="GO:0016787">
    <property type="term" value="F:hydrolase activity"/>
    <property type="evidence" value="ECO:0007669"/>
    <property type="project" value="UniProtKB-KW"/>
</dbReference>
<evidence type="ECO:0000256" key="3">
    <source>
        <dbReference type="ARBA" id="ARBA00022528"/>
    </source>
</evidence>
<keyword evidence="2" id="KW-0813">Transport</keyword>
<dbReference type="GO" id="GO:0005525">
    <property type="term" value="F:GTP binding"/>
    <property type="evidence" value="ECO:0007669"/>
    <property type="project" value="UniProtKB-KW"/>
</dbReference>
<evidence type="ECO:0000313" key="19">
    <source>
        <dbReference type="EMBL" id="RVX22141.1"/>
    </source>
</evidence>